<reference evidence="2 4" key="1">
    <citation type="submission" date="2015-11" db="EMBL/GenBank/DDBJ databases">
        <title>Genomic analysis of 38 Legionella species identifies large and diverse effector repertoires.</title>
        <authorList>
            <person name="Burstein D."/>
            <person name="Amaro F."/>
            <person name="Zusman T."/>
            <person name="Lifshitz Z."/>
            <person name="Cohen O."/>
            <person name="Gilbert J.A."/>
            <person name="Pupko T."/>
            <person name="Shuman H.A."/>
            <person name="Segal G."/>
        </authorList>
    </citation>
    <scope>NUCLEOTIDE SEQUENCE [LARGE SCALE GENOMIC DNA]</scope>
    <source>
        <strain evidence="2 4">SC-18-C9</strain>
    </source>
</reference>
<dbReference type="InterPro" id="IPR000719">
    <property type="entry name" value="Prot_kinase_dom"/>
</dbReference>
<sequence length="604" mass="69773">MKYIDFNELWNNPQQPIFLDEKVAKFLFKQNEKVNFLPSVFDTPFPLKSSKSKLSIFNKNNPKFTFSHSLVLSDKNQWHIVDSAHKGKGGFGSVNESKYKIVITHEPKKKRYQAQLIPVNDVVKIQWPSEEIPYIDLLKRTEKEALRQKKHGVNVVGVVGAGDRVFTVLEDCGLSLDKLLPFKPSNNYSFQFRLEVAARIASEMLLLQQKEVVHRDLKPANICYKALPNGQFLIIFIDFGLAEDIDSKNNLKRSGTPAYMAPEVILGEGSSYQSDMYALAAILGEIFGAKKVLQYKNAATTLYELATAPYCLDGLFTGYDVSEIDPYLLDDIKTLLNHLQSRKPMDRPTIDEVNKFLITLPSRMDAYKDFNDNWAVMVEHFKEFEEYHQQMNLSKAKHDIFPYRVNLFNENNPLSNAFNRVMLQKRTIIYKEIATFAFPQSHYELAKRLIKENRRADFDDEDNPYPNVEKVIHMLQKENGKFKKAIGSFNECVWRIVEGKQLAKKFINTNSTGMRTIARILCSQLSPLEQLEKLNQIGQAKIEPGFFYFFSHSKVLGKGRHQNIEKLYRKLAQIDPEKEQTEYFAKNQLDEIAQFIQNTTAFTY</sequence>
<dbReference type="Gene3D" id="1.10.510.10">
    <property type="entry name" value="Transferase(Phosphotransferase) domain 1"/>
    <property type="match status" value="1"/>
</dbReference>
<dbReference type="SMART" id="SM00220">
    <property type="entry name" value="S_TKc"/>
    <property type="match status" value="1"/>
</dbReference>
<keyword evidence="3" id="KW-0418">Kinase</keyword>
<dbReference type="Pfam" id="PF00069">
    <property type="entry name" value="Pkinase"/>
    <property type="match status" value="1"/>
</dbReference>
<proteinExistence type="predicted"/>
<dbReference type="PANTHER" id="PTHR44167">
    <property type="entry name" value="OVARIAN-SPECIFIC SERINE/THREONINE-PROTEIN KINASE LOK-RELATED"/>
    <property type="match status" value="1"/>
</dbReference>
<dbReference type="PROSITE" id="PS00108">
    <property type="entry name" value="PROTEIN_KINASE_ST"/>
    <property type="match status" value="1"/>
</dbReference>
<gene>
    <name evidence="3" type="primary">pknF</name>
    <name evidence="2" type="ORF">Lstg_1204</name>
    <name evidence="3" type="ORF">NCTC11991_02790</name>
</gene>
<name>A0A378LBR9_9GAMM</name>
<evidence type="ECO:0000313" key="4">
    <source>
        <dbReference type="Proteomes" id="UP000054820"/>
    </source>
</evidence>
<accession>A0A378LBR9</accession>
<dbReference type="InterPro" id="IPR008271">
    <property type="entry name" value="Ser/Thr_kinase_AS"/>
</dbReference>
<dbReference type="GO" id="GO:0005524">
    <property type="term" value="F:ATP binding"/>
    <property type="evidence" value="ECO:0007669"/>
    <property type="project" value="InterPro"/>
</dbReference>
<dbReference type="STRING" id="460.Lstg_1204"/>
<evidence type="ECO:0000313" key="3">
    <source>
        <dbReference type="EMBL" id="STY24174.1"/>
    </source>
</evidence>
<dbReference type="RefSeq" id="WP_058476776.1">
    <property type="nucleotide sequence ID" value="NZ_CAAAIO010000005.1"/>
</dbReference>
<keyword evidence="3" id="KW-0808">Transferase</keyword>
<evidence type="ECO:0000259" key="1">
    <source>
        <dbReference type="PROSITE" id="PS50011"/>
    </source>
</evidence>
<dbReference type="InterPro" id="IPR011009">
    <property type="entry name" value="Kinase-like_dom_sf"/>
</dbReference>
<dbReference type="Proteomes" id="UP000255110">
    <property type="component" value="Unassembled WGS sequence"/>
</dbReference>
<dbReference type="GO" id="GO:0004683">
    <property type="term" value="F:calcium/calmodulin-dependent protein kinase activity"/>
    <property type="evidence" value="ECO:0007669"/>
    <property type="project" value="UniProtKB-EC"/>
</dbReference>
<dbReference type="PANTHER" id="PTHR44167:SF24">
    <property type="entry name" value="SERINE_THREONINE-PROTEIN KINASE CHK2"/>
    <property type="match status" value="1"/>
</dbReference>
<dbReference type="OrthoDB" id="9801841at2"/>
<dbReference type="PROSITE" id="PS50011">
    <property type="entry name" value="PROTEIN_KINASE_DOM"/>
    <property type="match status" value="1"/>
</dbReference>
<dbReference type="EMBL" id="UGOY01000001">
    <property type="protein sequence ID" value="STY24174.1"/>
    <property type="molecule type" value="Genomic_DNA"/>
</dbReference>
<organism evidence="3 5">
    <name type="scientific">Legionella steigerwaltii</name>
    <dbReference type="NCBI Taxonomy" id="460"/>
    <lineage>
        <taxon>Bacteria</taxon>
        <taxon>Pseudomonadati</taxon>
        <taxon>Pseudomonadota</taxon>
        <taxon>Gammaproteobacteria</taxon>
        <taxon>Legionellales</taxon>
        <taxon>Legionellaceae</taxon>
        <taxon>Legionella</taxon>
    </lineage>
</organism>
<dbReference type="AlphaFoldDB" id="A0A378LBR9"/>
<evidence type="ECO:0000313" key="2">
    <source>
        <dbReference type="EMBL" id="KTD78735.1"/>
    </source>
</evidence>
<reference evidence="3 5" key="2">
    <citation type="submission" date="2018-06" db="EMBL/GenBank/DDBJ databases">
        <authorList>
            <consortium name="Pathogen Informatics"/>
            <person name="Doyle S."/>
        </authorList>
    </citation>
    <scope>NUCLEOTIDE SEQUENCE [LARGE SCALE GENOMIC DNA]</scope>
    <source>
        <strain evidence="3 5">NCTC11991</strain>
    </source>
</reference>
<dbReference type="SUPFAM" id="SSF56112">
    <property type="entry name" value="Protein kinase-like (PK-like)"/>
    <property type="match status" value="1"/>
</dbReference>
<dbReference type="EMBL" id="LNYZ01000008">
    <property type="protein sequence ID" value="KTD78735.1"/>
    <property type="molecule type" value="Genomic_DNA"/>
</dbReference>
<dbReference type="EC" id="2.7.11.1" evidence="3"/>
<feature type="domain" description="Protein kinase" evidence="1">
    <location>
        <begin position="80"/>
        <end position="357"/>
    </location>
</feature>
<protein>
    <submittedName>
        <fullName evidence="3">Serine/threonine protein kinase</fullName>
        <ecNumber evidence="3">2.7.11.1</ecNumber>
        <ecNumber evidence="3">2.7.11.17</ecNumber>
    </submittedName>
</protein>
<keyword evidence="3" id="KW-0723">Serine/threonine-protein kinase</keyword>
<evidence type="ECO:0000313" key="5">
    <source>
        <dbReference type="Proteomes" id="UP000255110"/>
    </source>
</evidence>
<dbReference type="Proteomes" id="UP000054820">
    <property type="component" value="Unassembled WGS sequence"/>
</dbReference>
<keyword evidence="4" id="KW-1185">Reference proteome</keyword>
<dbReference type="EC" id="2.7.11.17" evidence="3"/>